<dbReference type="EMBL" id="JACEIK010010017">
    <property type="protein sequence ID" value="MCE3214874.1"/>
    <property type="molecule type" value="Genomic_DNA"/>
</dbReference>
<evidence type="ECO:0000313" key="3">
    <source>
        <dbReference type="Proteomes" id="UP000823775"/>
    </source>
</evidence>
<feature type="compositionally biased region" description="Basic residues" evidence="1">
    <location>
        <begin position="153"/>
        <end position="169"/>
    </location>
</feature>
<organism evidence="2 3">
    <name type="scientific">Datura stramonium</name>
    <name type="common">Jimsonweed</name>
    <name type="synonym">Common thornapple</name>
    <dbReference type="NCBI Taxonomy" id="4076"/>
    <lineage>
        <taxon>Eukaryota</taxon>
        <taxon>Viridiplantae</taxon>
        <taxon>Streptophyta</taxon>
        <taxon>Embryophyta</taxon>
        <taxon>Tracheophyta</taxon>
        <taxon>Spermatophyta</taxon>
        <taxon>Magnoliopsida</taxon>
        <taxon>eudicotyledons</taxon>
        <taxon>Gunneridae</taxon>
        <taxon>Pentapetalae</taxon>
        <taxon>asterids</taxon>
        <taxon>lamiids</taxon>
        <taxon>Solanales</taxon>
        <taxon>Solanaceae</taxon>
        <taxon>Solanoideae</taxon>
        <taxon>Datureae</taxon>
        <taxon>Datura</taxon>
    </lineage>
</organism>
<comment type="caution">
    <text evidence="2">The sequence shown here is derived from an EMBL/GenBank/DDBJ whole genome shotgun (WGS) entry which is preliminary data.</text>
</comment>
<reference evidence="2 3" key="1">
    <citation type="journal article" date="2021" name="BMC Genomics">
        <title>Datura genome reveals duplications of psychoactive alkaloid biosynthetic genes and high mutation rate following tissue culture.</title>
        <authorList>
            <person name="Rajewski A."/>
            <person name="Carter-House D."/>
            <person name="Stajich J."/>
            <person name="Litt A."/>
        </authorList>
    </citation>
    <scope>NUCLEOTIDE SEQUENCE [LARGE SCALE GENOMIC DNA]</scope>
    <source>
        <strain evidence="2">AR-01</strain>
    </source>
</reference>
<evidence type="ECO:0000313" key="2">
    <source>
        <dbReference type="EMBL" id="MCE3214874.1"/>
    </source>
</evidence>
<name>A0ABS8WTM8_DATST</name>
<feature type="compositionally biased region" description="Basic and acidic residues" evidence="1">
    <location>
        <begin position="107"/>
        <end position="116"/>
    </location>
</feature>
<feature type="region of interest" description="Disordered" evidence="1">
    <location>
        <begin position="152"/>
        <end position="226"/>
    </location>
</feature>
<keyword evidence="3" id="KW-1185">Reference proteome</keyword>
<proteinExistence type="predicted"/>
<gene>
    <name evidence="2" type="ORF">HAX54_000193</name>
</gene>
<sequence length="309" mass="34174">MAKLDGEDDEEVNFLDIQKNLKNYSQKELRILANVLIDAYHGIINEKDMLAADLEESEEVRSALLVRSQGHGGSANSQSTGQEPGTPSCSSNEEHQWDPLVNNPENSKIEGLRDEGVPDITNPRWNSHSIGTCRGCIPIPEDDNVPLNLVFSRKPRMSSKSSSKLKKGTKGGPVTRDTSKQSTVEETPEVERSQLQRNQKKPVVEGSSKGKGTVSKEPGVSVSRPSLDAHVGERVEIIMKQKVLEDPPMPVMYENEVSDFYSILLFTDDEKTNFSTMGGVEILFNSISLRKTLDVPFEGEFTVKDKLAS</sequence>
<evidence type="ECO:0000256" key="1">
    <source>
        <dbReference type="SAM" id="MobiDB-lite"/>
    </source>
</evidence>
<feature type="region of interest" description="Disordered" evidence="1">
    <location>
        <begin position="67"/>
        <end position="129"/>
    </location>
</feature>
<protein>
    <submittedName>
        <fullName evidence="2">Uncharacterized protein</fullName>
    </submittedName>
</protein>
<accession>A0ABS8WTM8</accession>
<dbReference type="Proteomes" id="UP000823775">
    <property type="component" value="Unassembled WGS sequence"/>
</dbReference>
<feature type="compositionally biased region" description="Polar residues" evidence="1">
    <location>
        <begin position="74"/>
        <end position="91"/>
    </location>
</feature>